<dbReference type="PANTHER" id="PTHR11985:SF15">
    <property type="entry name" value="GLYCEROL-3-PHOSPHATE DEHYDROGENASE, MITOCHONDRIAL"/>
    <property type="match status" value="1"/>
</dbReference>
<dbReference type="InterPro" id="IPR031656">
    <property type="entry name" value="DAO_C"/>
</dbReference>
<keyword evidence="13" id="KW-1185">Reference proteome</keyword>
<feature type="domain" description="FAD dependent oxidoreductase" evidence="10">
    <location>
        <begin position="111"/>
        <end position="482"/>
    </location>
</feature>
<keyword evidence="4 7" id="KW-0285">Flavoprotein</keyword>
<dbReference type="EMBL" id="JBHFEH010000060">
    <property type="protein sequence ID" value="KAL2049609.1"/>
    <property type="molecule type" value="Genomic_DNA"/>
</dbReference>
<feature type="transmembrane region" description="Helical" evidence="9">
    <location>
        <begin position="12"/>
        <end position="29"/>
    </location>
</feature>
<dbReference type="InterPro" id="IPR038299">
    <property type="entry name" value="DAO_C_sf"/>
</dbReference>
<gene>
    <name evidence="12" type="ORF">ABVK25_010069</name>
</gene>
<comment type="cofactor">
    <cofactor evidence="1 7">
        <name>FAD</name>
        <dbReference type="ChEBI" id="CHEBI:57692"/>
    </cofactor>
</comment>
<dbReference type="PROSITE" id="PS00977">
    <property type="entry name" value="FAD_G3PDH_1"/>
    <property type="match status" value="1"/>
</dbReference>
<keyword evidence="9" id="KW-0812">Transmembrane</keyword>
<evidence type="ECO:0000256" key="2">
    <source>
        <dbReference type="ARBA" id="ARBA00007330"/>
    </source>
</evidence>
<comment type="catalytic activity">
    <reaction evidence="7">
        <text>a quinone + sn-glycerol 3-phosphate = dihydroxyacetone phosphate + a quinol</text>
        <dbReference type="Rhea" id="RHEA:18977"/>
        <dbReference type="ChEBI" id="CHEBI:24646"/>
        <dbReference type="ChEBI" id="CHEBI:57597"/>
        <dbReference type="ChEBI" id="CHEBI:57642"/>
        <dbReference type="ChEBI" id="CHEBI:132124"/>
        <dbReference type="EC" id="1.1.5.3"/>
    </reaction>
</comment>
<protein>
    <recommendedName>
        <fullName evidence="3 7">Glycerol-3-phosphate dehydrogenase</fullName>
        <ecNumber evidence="3 7">1.1.5.3</ecNumber>
    </recommendedName>
</protein>
<keyword evidence="9" id="KW-0472">Membrane</keyword>
<dbReference type="Gene3D" id="3.30.9.10">
    <property type="entry name" value="D-Amino Acid Oxidase, subunit A, domain 2"/>
    <property type="match status" value="1"/>
</dbReference>
<evidence type="ECO:0000256" key="7">
    <source>
        <dbReference type="RuleBase" id="RU361217"/>
    </source>
</evidence>
<comment type="similarity">
    <text evidence="2 7">Belongs to the FAD-dependent glycerol-3-phosphate dehydrogenase family.</text>
</comment>
<keyword evidence="5" id="KW-0274">FAD</keyword>
<dbReference type="Proteomes" id="UP001590951">
    <property type="component" value="Unassembled WGS sequence"/>
</dbReference>
<dbReference type="PANTHER" id="PTHR11985">
    <property type="entry name" value="GLYCEROL-3-PHOSPHATE DEHYDROGENASE"/>
    <property type="match status" value="1"/>
</dbReference>
<accession>A0ABR4AY80</accession>
<evidence type="ECO:0000313" key="13">
    <source>
        <dbReference type="Proteomes" id="UP001590951"/>
    </source>
</evidence>
<feature type="compositionally biased region" description="Basic and acidic residues" evidence="8">
    <location>
        <begin position="677"/>
        <end position="720"/>
    </location>
</feature>
<keyword evidence="6 7" id="KW-0560">Oxidoreductase</keyword>
<evidence type="ECO:0000256" key="9">
    <source>
        <dbReference type="SAM" id="Phobius"/>
    </source>
</evidence>
<sequence length="728" mass="80425">MATRSRFFRPLLYTTTATAIGGGVLYISYRPRHIPGSDPAVVPPPKYGEEGHLDPPRFPLVKSREEQVADLKRSGGVKSVLGKREGFLGSFTSNGRKGKENATEDGAEPYDLLVIGGGATGSGIALDAATRGLKVALVERDDFASGTSSKSTKLVHGGVRYLEKAVWELDYNQYKLVKEALRERKYFLDTAPHLSSWLPIMIPIQKWWQAPYFWAGTKFYDFLAGSEGIESSYFLTKSRAMDAFPMLRKDNLFGALVYYDGAHNDSRMNVSLAMTAALYGTTVLNHIEVTGLEKDATGKIAGARVKDLVQEKDGKKAQEFTIKAKGVINATGPFTDSIRKMDVQDVSEIVAPSSGVHVILPGYYSPSKMGLIDPSTSDGRVIFFLPWQGNTIAGTTDAPTNIAQNPIAGEEEINWILSEIRGYLASDINVRRGDVLAAWSGIRPLVKDPKSKNTESLVRNHLITVSDSGLLTCAGGKWTTYRQMAEETVDEALKIYDIKSSPVLQGPRISGTEMMDDSAPLDGTCQTHQVRLIGAHGFSKTLFINLIQHFGLESIVARHLCESYGDRAWTVAALSSPTKQRYPVRGIKISPLYPFVDGEVRYAVRHEYAQTAIDVLARRTRLAFLNAQAALEALPTVIDLMAEELKWDSKRKDREWKDSVQFLASMGLAKSKLSVTRRDVESGKAGEYDEHERKLYSRHDAPADTMESDSKFQSDEKPVLKTDSFVNK</sequence>
<organism evidence="12 13">
    <name type="scientific">Lepraria finkii</name>
    <dbReference type="NCBI Taxonomy" id="1340010"/>
    <lineage>
        <taxon>Eukaryota</taxon>
        <taxon>Fungi</taxon>
        <taxon>Dikarya</taxon>
        <taxon>Ascomycota</taxon>
        <taxon>Pezizomycotina</taxon>
        <taxon>Lecanoromycetes</taxon>
        <taxon>OSLEUM clade</taxon>
        <taxon>Lecanoromycetidae</taxon>
        <taxon>Lecanorales</taxon>
        <taxon>Lecanorineae</taxon>
        <taxon>Stereocaulaceae</taxon>
        <taxon>Lepraria</taxon>
    </lineage>
</organism>
<reference evidence="12 13" key="1">
    <citation type="submission" date="2024-09" db="EMBL/GenBank/DDBJ databases">
        <title>Rethinking Asexuality: The Enigmatic Case of Functional Sexual Genes in Lepraria (Stereocaulaceae).</title>
        <authorList>
            <person name="Doellman M."/>
            <person name="Sun Y."/>
            <person name="Barcenas-Pena A."/>
            <person name="Lumbsch H.T."/>
            <person name="Grewe F."/>
        </authorList>
    </citation>
    <scope>NUCLEOTIDE SEQUENCE [LARGE SCALE GENOMIC DNA]</scope>
    <source>
        <strain evidence="12 13">Grewe 0041</strain>
    </source>
</reference>
<dbReference type="PRINTS" id="PR01001">
    <property type="entry name" value="FADG3PDH"/>
</dbReference>
<dbReference type="Gene3D" id="1.10.8.870">
    <property type="entry name" value="Alpha-glycerophosphate oxidase, cap domain"/>
    <property type="match status" value="1"/>
</dbReference>
<evidence type="ECO:0000256" key="1">
    <source>
        <dbReference type="ARBA" id="ARBA00001974"/>
    </source>
</evidence>
<evidence type="ECO:0000259" key="10">
    <source>
        <dbReference type="Pfam" id="PF01266"/>
    </source>
</evidence>
<evidence type="ECO:0000256" key="6">
    <source>
        <dbReference type="ARBA" id="ARBA00023002"/>
    </source>
</evidence>
<dbReference type="SUPFAM" id="SSF51905">
    <property type="entry name" value="FAD/NAD(P)-binding domain"/>
    <property type="match status" value="1"/>
</dbReference>
<dbReference type="Gene3D" id="3.50.50.60">
    <property type="entry name" value="FAD/NAD(P)-binding domain"/>
    <property type="match status" value="1"/>
</dbReference>
<evidence type="ECO:0000259" key="11">
    <source>
        <dbReference type="Pfam" id="PF16901"/>
    </source>
</evidence>
<proteinExistence type="inferred from homology"/>
<dbReference type="InterPro" id="IPR006076">
    <property type="entry name" value="FAD-dep_OxRdtase"/>
</dbReference>
<dbReference type="PROSITE" id="PS00978">
    <property type="entry name" value="FAD_G3PDH_2"/>
    <property type="match status" value="1"/>
</dbReference>
<feature type="domain" description="Alpha-glycerophosphate oxidase C-terminal" evidence="11">
    <location>
        <begin position="525"/>
        <end position="652"/>
    </location>
</feature>
<evidence type="ECO:0000256" key="4">
    <source>
        <dbReference type="ARBA" id="ARBA00022630"/>
    </source>
</evidence>
<dbReference type="Pfam" id="PF16901">
    <property type="entry name" value="DAO_C"/>
    <property type="match status" value="1"/>
</dbReference>
<dbReference type="InterPro" id="IPR036188">
    <property type="entry name" value="FAD/NAD-bd_sf"/>
</dbReference>
<evidence type="ECO:0000313" key="12">
    <source>
        <dbReference type="EMBL" id="KAL2049609.1"/>
    </source>
</evidence>
<comment type="caution">
    <text evidence="12">The sequence shown here is derived from an EMBL/GenBank/DDBJ whole genome shotgun (WGS) entry which is preliminary data.</text>
</comment>
<dbReference type="Pfam" id="PF01266">
    <property type="entry name" value="DAO"/>
    <property type="match status" value="1"/>
</dbReference>
<dbReference type="InterPro" id="IPR000447">
    <property type="entry name" value="G3P_DH_FAD-dep"/>
</dbReference>
<evidence type="ECO:0000256" key="5">
    <source>
        <dbReference type="ARBA" id="ARBA00022827"/>
    </source>
</evidence>
<evidence type="ECO:0000256" key="3">
    <source>
        <dbReference type="ARBA" id="ARBA00013029"/>
    </source>
</evidence>
<dbReference type="EC" id="1.1.5.3" evidence="3 7"/>
<evidence type="ECO:0000256" key="8">
    <source>
        <dbReference type="SAM" id="MobiDB-lite"/>
    </source>
</evidence>
<dbReference type="SUPFAM" id="SSF54373">
    <property type="entry name" value="FAD-linked reductases, C-terminal domain"/>
    <property type="match status" value="1"/>
</dbReference>
<keyword evidence="9" id="KW-1133">Transmembrane helix</keyword>
<feature type="region of interest" description="Disordered" evidence="8">
    <location>
        <begin position="677"/>
        <end position="728"/>
    </location>
</feature>
<name>A0ABR4AY80_9LECA</name>